<feature type="domain" description="TfuA-like core" evidence="1">
    <location>
        <begin position="62"/>
        <end position="179"/>
    </location>
</feature>
<dbReference type="Proteomes" id="UP001596208">
    <property type="component" value="Unassembled WGS sequence"/>
</dbReference>
<protein>
    <submittedName>
        <fullName evidence="2">TfuA-like protein</fullName>
    </submittedName>
</protein>
<name>A0ABW0B810_9ACTN</name>
<evidence type="ECO:0000313" key="3">
    <source>
        <dbReference type="Proteomes" id="UP001596208"/>
    </source>
</evidence>
<dbReference type="RefSeq" id="WP_079122421.1">
    <property type="nucleotide sequence ID" value="NZ_JBFADZ010000001.1"/>
</dbReference>
<keyword evidence="3" id="KW-1185">Reference proteome</keyword>
<reference evidence="3" key="1">
    <citation type="journal article" date="2019" name="Int. J. Syst. Evol. Microbiol.">
        <title>The Global Catalogue of Microorganisms (GCM) 10K type strain sequencing project: providing services to taxonomists for standard genome sequencing and annotation.</title>
        <authorList>
            <consortium name="The Broad Institute Genomics Platform"/>
            <consortium name="The Broad Institute Genome Sequencing Center for Infectious Disease"/>
            <person name="Wu L."/>
            <person name="Ma J."/>
        </authorList>
    </citation>
    <scope>NUCLEOTIDE SEQUENCE [LARGE SCALE GENOMIC DNA]</scope>
    <source>
        <strain evidence="3">CGMCC 4.1721</strain>
    </source>
</reference>
<dbReference type="Pfam" id="PF07812">
    <property type="entry name" value="TfuA"/>
    <property type="match status" value="1"/>
</dbReference>
<dbReference type="EMBL" id="JBHSKI010000010">
    <property type="protein sequence ID" value="MFC5173389.1"/>
    <property type="molecule type" value="Genomic_DNA"/>
</dbReference>
<evidence type="ECO:0000259" key="1">
    <source>
        <dbReference type="Pfam" id="PF07812"/>
    </source>
</evidence>
<accession>A0ABW0B810</accession>
<organism evidence="2 3">
    <name type="scientific">Streptomyces mutomycini</name>
    <dbReference type="NCBI Taxonomy" id="284036"/>
    <lineage>
        <taxon>Bacteria</taxon>
        <taxon>Bacillati</taxon>
        <taxon>Actinomycetota</taxon>
        <taxon>Actinomycetes</taxon>
        <taxon>Kitasatosporales</taxon>
        <taxon>Streptomycetaceae</taxon>
        <taxon>Streptomyces</taxon>
    </lineage>
</organism>
<gene>
    <name evidence="2" type="ORF">ACFPRK_22775</name>
</gene>
<comment type="caution">
    <text evidence="2">The sequence shown here is derived from an EMBL/GenBank/DDBJ whole genome shotgun (WGS) entry which is preliminary data.</text>
</comment>
<evidence type="ECO:0000313" key="2">
    <source>
        <dbReference type="EMBL" id="MFC5173389.1"/>
    </source>
</evidence>
<sequence length="240" mass="26089">MSIPTTGGVNAPRLSVFLGPSLPVEQAREHLPGAEFLPPVERGDIDALMARADPPTHIGIVDGKFLQSFSISPKEILKAMDRGVRMYGSSSMGALRAAELDVFGMTGIGTVYDMYASGEIEDDDEVAITFDSEVMRLICEPMVNIRVATAEAVRREIVEPKYADLFLETAKALYFPQRTRAAALHEVKGRMPEEQRMALASFLRSPEAPDAKGEDAARLLDVMRRAAEDVPPPADSRGAA</sequence>
<proteinExistence type="predicted"/>
<dbReference type="InterPro" id="IPR012924">
    <property type="entry name" value="TfuA_core"/>
</dbReference>